<organism evidence="3 4">
    <name type="scientific">Plantibacter flavus</name>
    <dbReference type="NCBI Taxonomy" id="150123"/>
    <lineage>
        <taxon>Bacteria</taxon>
        <taxon>Bacillati</taxon>
        <taxon>Actinomycetota</taxon>
        <taxon>Actinomycetes</taxon>
        <taxon>Micrococcales</taxon>
        <taxon>Microbacteriaceae</taxon>
        <taxon>Plantibacter</taxon>
    </lineage>
</organism>
<evidence type="ECO:0000256" key="2">
    <source>
        <dbReference type="RuleBase" id="RU363013"/>
    </source>
</evidence>
<dbReference type="CDD" id="cd00311">
    <property type="entry name" value="TIM"/>
    <property type="match status" value="1"/>
</dbReference>
<gene>
    <name evidence="3" type="ORF">EDD42_3084</name>
</gene>
<comment type="pathway">
    <text evidence="2">Carbohydrate degradation; glycolysis; D-glyceraldehyde 3-phosphate from glycerone phosphate: step 1/1.</text>
</comment>
<comment type="subcellular location">
    <subcellularLocation>
        <location evidence="2">Cytoplasm</location>
    </subcellularLocation>
</comment>
<dbReference type="GO" id="GO:0004807">
    <property type="term" value="F:triose-phosphate isomerase activity"/>
    <property type="evidence" value="ECO:0007669"/>
    <property type="project" value="UniProtKB-EC"/>
</dbReference>
<dbReference type="AlphaFoldDB" id="A0A3N2C665"/>
<comment type="pathway">
    <text evidence="2">Carbohydrate biosynthesis; gluconeogenesis.</text>
</comment>
<dbReference type="EC" id="5.3.1.1" evidence="2"/>
<dbReference type="PROSITE" id="PS51440">
    <property type="entry name" value="TIM_2"/>
    <property type="match status" value="1"/>
</dbReference>
<keyword evidence="1 2" id="KW-0413">Isomerase</keyword>
<dbReference type="PANTHER" id="PTHR21139:SF2">
    <property type="entry name" value="TRIOSEPHOSPHATE ISOMERASE"/>
    <property type="match status" value="1"/>
</dbReference>
<accession>A0A3N2C665</accession>
<dbReference type="InterPro" id="IPR035990">
    <property type="entry name" value="TIM_sf"/>
</dbReference>
<sequence length="267" mass="27380">MSGRPRLVGVSLKMYFGHAQTLDWCSVVAGVSAEHHALRSGAAELFVIPGYLSVTGAVERLRGVAAVGAQDLATEDTGAFTGEVSGAELREVGCEVVEVGHAERRRLFGETPDVVRAKTTAALRNGLAPVLCIGEAEHGDAEVAATECVAQLDDALAGAVAAGIVGRVIVAYEPHWAIGATEAASPAHIRAVCLRLRGHLDALATMGLVDTSSAVIYGGSAGPGLLTTIGDAVDGVFLGRFAHDPAALSLVLDEVDGLDRAGSDLPR</sequence>
<dbReference type="SUPFAM" id="SSF51351">
    <property type="entry name" value="Triosephosphate isomerase (TIM)"/>
    <property type="match status" value="1"/>
</dbReference>
<evidence type="ECO:0000313" key="4">
    <source>
        <dbReference type="Proteomes" id="UP000266915"/>
    </source>
</evidence>
<dbReference type="UniPathway" id="UPA00109">
    <property type="reaction ID" value="UER00189"/>
</dbReference>
<dbReference type="GO" id="GO:0006094">
    <property type="term" value="P:gluconeogenesis"/>
    <property type="evidence" value="ECO:0007669"/>
    <property type="project" value="UniProtKB-UniPathway"/>
</dbReference>
<comment type="catalytic activity">
    <reaction evidence="2">
        <text>D-glyceraldehyde 3-phosphate = dihydroxyacetone phosphate</text>
        <dbReference type="Rhea" id="RHEA:18585"/>
        <dbReference type="ChEBI" id="CHEBI:57642"/>
        <dbReference type="ChEBI" id="CHEBI:59776"/>
        <dbReference type="EC" id="5.3.1.1"/>
    </reaction>
</comment>
<comment type="subunit">
    <text evidence="2">Homodimer.</text>
</comment>
<dbReference type="EMBL" id="RKHL01000001">
    <property type="protein sequence ID" value="ROR82982.1"/>
    <property type="molecule type" value="Genomic_DNA"/>
</dbReference>
<reference evidence="3 4" key="1">
    <citation type="submission" date="2018-11" db="EMBL/GenBank/DDBJ databases">
        <title>Sequencing the genomes of 1000 actinobacteria strains.</title>
        <authorList>
            <person name="Klenk H.-P."/>
        </authorList>
    </citation>
    <scope>NUCLEOTIDE SEQUENCE [LARGE SCALE GENOMIC DNA]</scope>
    <source>
        <strain evidence="3 4">DSM 14012</strain>
    </source>
</reference>
<dbReference type="InterPro" id="IPR000652">
    <property type="entry name" value="Triosephosphate_isomerase"/>
</dbReference>
<dbReference type="GO" id="GO:0006096">
    <property type="term" value="P:glycolytic process"/>
    <property type="evidence" value="ECO:0007669"/>
    <property type="project" value="UniProtKB-UniPathway"/>
</dbReference>
<evidence type="ECO:0000256" key="1">
    <source>
        <dbReference type="ARBA" id="ARBA00023235"/>
    </source>
</evidence>
<dbReference type="Proteomes" id="UP000266915">
    <property type="component" value="Unassembled WGS sequence"/>
</dbReference>
<comment type="similarity">
    <text evidence="2">Belongs to the triosephosphate isomerase family.</text>
</comment>
<dbReference type="Gene3D" id="3.20.20.70">
    <property type="entry name" value="Aldolase class I"/>
    <property type="match status" value="1"/>
</dbReference>
<dbReference type="GO" id="GO:0046166">
    <property type="term" value="P:glyceraldehyde-3-phosphate biosynthetic process"/>
    <property type="evidence" value="ECO:0007669"/>
    <property type="project" value="TreeGrafter"/>
</dbReference>
<dbReference type="GO" id="GO:0019563">
    <property type="term" value="P:glycerol catabolic process"/>
    <property type="evidence" value="ECO:0007669"/>
    <property type="project" value="TreeGrafter"/>
</dbReference>
<keyword evidence="2" id="KW-0324">Glycolysis</keyword>
<keyword evidence="2" id="KW-0312">Gluconeogenesis</keyword>
<protein>
    <recommendedName>
        <fullName evidence="2">Triosephosphate isomerase</fullName>
        <ecNumber evidence="2">5.3.1.1</ecNumber>
    </recommendedName>
</protein>
<comment type="caution">
    <text evidence="3">The sequence shown here is derived from an EMBL/GenBank/DDBJ whole genome shotgun (WGS) entry which is preliminary data.</text>
</comment>
<evidence type="ECO:0000313" key="3">
    <source>
        <dbReference type="EMBL" id="ROR82982.1"/>
    </source>
</evidence>
<keyword evidence="2" id="KW-0963">Cytoplasm</keyword>
<dbReference type="PANTHER" id="PTHR21139">
    <property type="entry name" value="TRIOSEPHOSPHATE ISOMERASE"/>
    <property type="match status" value="1"/>
</dbReference>
<dbReference type="Pfam" id="PF00121">
    <property type="entry name" value="TIM"/>
    <property type="match status" value="1"/>
</dbReference>
<dbReference type="InterPro" id="IPR013785">
    <property type="entry name" value="Aldolase_TIM"/>
</dbReference>
<proteinExistence type="inferred from homology"/>
<dbReference type="GO" id="GO:0005829">
    <property type="term" value="C:cytosol"/>
    <property type="evidence" value="ECO:0007669"/>
    <property type="project" value="TreeGrafter"/>
</dbReference>
<keyword evidence="4" id="KW-1185">Reference proteome</keyword>
<name>A0A3N2C665_9MICO</name>
<dbReference type="UniPathway" id="UPA00138"/>